<organism evidence="2 3">
    <name type="scientific">Callorhinchus milii</name>
    <name type="common">Ghost shark</name>
    <dbReference type="NCBI Taxonomy" id="7868"/>
    <lineage>
        <taxon>Eukaryota</taxon>
        <taxon>Metazoa</taxon>
        <taxon>Chordata</taxon>
        <taxon>Craniata</taxon>
        <taxon>Vertebrata</taxon>
        <taxon>Chondrichthyes</taxon>
        <taxon>Holocephali</taxon>
        <taxon>Chimaeriformes</taxon>
        <taxon>Callorhinchidae</taxon>
        <taxon>Callorhinchus</taxon>
    </lineage>
</organism>
<protein>
    <submittedName>
        <fullName evidence="2">Uncharacterized protein</fullName>
    </submittedName>
</protein>
<keyword evidence="3" id="KW-1185">Reference proteome</keyword>
<dbReference type="Proteomes" id="UP000314986">
    <property type="component" value="Unassembled WGS sequence"/>
</dbReference>
<evidence type="ECO:0000256" key="1">
    <source>
        <dbReference type="SAM" id="MobiDB-lite"/>
    </source>
</evidence>
<reference evidence="2" key="5">
    <citation type="submission" date="2025-09" db="UniProtKB">
        <authorList>
            <consortium name="Ensembl"/>
        </authorList>
    </citation>
    <scope>IDENTIFICATION</scope>
</reference>
<dbReference type="InParanoid" id="A0A4W3I4A2"/>
<name>A0A4W3I4A2_CALMI</name>
<feature type="region of interest" description="Disordered" evidence="1">
    <location>
        <begin position="1"/>
        <end position="34"/>
    </location>
</feature>
<reference evidence="3" key="2">
    <citation type="journal article" date="2007" name="PLoS Biol.">
        <title>Survey sequencing and comparative analysis of the elephant shark (Callorhinchus milii) genome.</title>
        <authorList>
            <person name="Venkatesh B."/>
            <person name="Kirkness E.F."/>
            <person name="Loh Y.H."/>
            <person name="Halpern A.L."/>
            <person name="Lee A.P."/>
            <person name="Johnson J."/>
            <person name="Dandona N."/>
            <person name="Viswanathan L.D."/>
            <person name="Tay A."/>
            <person name="Venter J.C."/>
            <person name="Strausberg R.L."/>
            <person name="Brenner S."/>
        </authorList>
    </citation>
    <scope>NUCLEOTIDE SEQUENCE [LARGE SCALE GENOMIC DNA]</scope>
</reference>
<dbReference type="Ensembl" id="ENSCMIT00000022283.1">
    <property type="protein sequence ID" value="ENSCMIP00000021897.1"/>
    <property type="gene ID" value="ENSCMIG00000009939.1"/>
</dbReference>
<dbReference type="GeneTree" id="ENSGT00970000196806"/>
<evidence type="ECO:0000313" key="3">
    <source>
        <dbReference type="Proteomes" id="UP000314986"/>
    </source>
</evidence>
<proteinExistence type="predicted"/>
<reference evidence="3" key="1">
    <citation type="journal article" date="2006" name="Science">
        <title>Ancient noncoding elements conserved in the human genome.</title>
        <authorList>
            <person name="Venkatesh B."/>
            <person name="Kirkness E.F."/>
            <person name="Loh Y.H."/>
            <person name="Halpern A.L."/>
            <person name="Lee A.P."/>
            <person name="Johnson J."/>
            <person name="Dandona N."/>
            <person name="Viswanathan L.D."/>
            <person name="Tay A."/>
            <person name="Venter J.C."/>
            <person name="Strausberg R.L."/>
            <person name="Brenner S."/>
        </authorList>
    </citation>
    <scope>NUCLEOTIDE SEQUENCE [LARGE SCALE GENOMIC DNA]</scope>
</reference>
<evidence type="ECO:0000313" key="2">
    <source>
        <dbReference type="Ensembl" id="ENSCMIP00000021897.1"/>
    </source>
</evidence>
<dbReference type="AlphaFoldDB" id="A0A4W3I4A2"/>
<reference evidence="3" key="3">
    <citation type="journal article" date="2014" name="Nature">
        <title>Elephant shark genome provides unique insights into gnathostome evolution.</title>
        <authorList>
            <consortium name="International Elephant Shark Genome Sequencing Consortium"/>
            <person name="Venkatesh B."/>
            <person name="Lee A.P."/>
            <person name="Ravi V."/>
            <person name="Maurya A.K."/>
            <person name="Lian M.M."/>
            <person name="Swann J.B."/>
            <person name="Ohta Y."/>
            <person name="Flajnik M.F."/>
            <person name="Sutoh Y."/>
            <person name="Kasahara M."/>
            <person name="Hoon S."/>
            <person name="Gangu V."/>
            <person name="Roy S.W."/>
            <person name="Irimia M."/>
            <person name="Korzh V."/>
            <person name="Kondrychyn I."/>
            <person name="Lim Z.W."/>
            <person name="Tay B.H."/>
            <person name="Tohari S."/>
            <person name="Kong K.W."/>
            <person name="Ho S."/>
            <person name="Lorente-Galdos B."/>
            <person name="Quilez J."/>
            <person name="Marques-Bonet T."/>
            <person name="Raney B.J."/>
            <person name="Ingham P.W."/>
            <person name="Tay A."/>
            <person name="Hillier L.W."/>
            <person name="Minx P."/>
            <person name="Boehm T."/>
            <person name="Wilson R.K."/>
            <person name="Brenner S."/>
            <person name="Warren W.C."/>
        </authorList>
    </citation>
    <scope>NUCLEOTIDE SEQUENCE [LARGE SCALE GENOMIC DNA]</scope>
</reference>
<reference evidence="2" key="4">
    <citation type="submission" date="2025-08" db="UniProtKB">
        <authorList>
            <consortium name="Ensembl"/>
        </authorList>
    </citation>
    <scope>IDENTIFICATION</scope>
</reference>
<accession>A0A4W3I4A2</accession>
<sequence length="90" mass="11423">MTKSRYCSRRRRPHKRCGRRMRKTRCRGRQRRRISRRPRHVTYRRRVQKIVHLKRSSRPREDMEINLKSKSNRRLNESLKQYRLPLRVRV</sequence>